<dbReference type="EMBL" id="BAABLP010000002">
    <property type="protein sequence ID" value="GAA4742139.1"/>
    <property type="molecule type" value="Genomic_DNA"/>
</dbReference>
<dbReference type="Proteomes" id="UP001500121">
    <property type="component" value="Unassembled WGS sequence"/>
</dbReference>
<proteinExistence type="predicted"/>
<organism evidence="1 2">
    <name type="scientific">Amnibacterium soli</name>
    <dbReference type="NCBI Taxonomy" id="1282736"/>
    <lineage>
        <taxon>Bacteria</taxon>
        <taxon>Bacillati</taxon>
        <taxon>Actinomycetota</taxon>
        <taxon>Actinomycetes</taxon>
        <taxon>Micrococcales</taxon>
        <taxon>Microbacteriaceae</taxon>
        <taxon>Amnibacterium</taxon>
    </lineage>
</organism>
<reference evidence="2" key="1">
    <citation type="journal article" date="2019" name="Int. J. Syst. Evol. Microbiol.">
        <title>The Global Catalogue of Microorganisms (GCM) 10K type strain sequencing project: providing services to taxonomists for standard genome sequencing and annotation.</title>
        <authorList>
            <consortium name="The Broad Institute Genomics Platform"/>
            <consortium name="The Broad Institute Genome Sequencing Center for Infectious Disease"/>
            <person name="Wu L."/>
            <person name="Ma J."/>
        </authorList>
    </citation>
    <scope>NUCLEOTIDE SEQUENCE [LARGE SCALE GENOMIC DNA]</scope>
    <source>
        <strain evidence="2">JCM 19015</strain>
    </source>
</reference>
<comment type="caution">
    <text evidence="1">The sequence shown here is derived from an EMBL/GenBank/DDBJ whole genome shotgun (WGS) entry which is preliminary data.</text>
</comment>
<evidence type="ECO:0008006" key="3">
    <source>
        <dbReference type="Google" id="ProtNLM"/>
    </source>
</evidence>
<protein>
    <recommendedName>
        <fullName evidence="3">Antitoxin</fullName>
    </recommendedName>
</protein>
<evidence type="ECO:0000313" key="1">
    <source>
        <dbReference type="EMBL" id="GAA4742139.1"/>
    </source>
</evidence>
<sequence>MSDRQRESLRAAFAQLGVTAAKDQFALVETLTGQRISSPRELGAQQAQALLIQLRRRSEQAGQTFTGNAWADRQEDTWIDKL</sequence>
<accession>A0ABP8YZE0</accession>
<keyword evidence="2" id="KW-1185">Reference proteome</keyword>
<name>A0ABP8YZE0_9MICO</name>
<evidence type="ECO:0000313" key="2">
    <source>
        <dbReference type="Proteomes" id="UP001500121"/>
    </source>
</evidence>
<gene>
    <name evidence="1" type="ORF">GCM10025783_11810</name>
</gene>